<name>A0A8R7QK28_TRIUA</name>
<dbReference type="Pfam" id="PF23635">
    <property type="entry name" value="Beta-prop_AT5G49610-like"/>
    <property type="match status" value="1"/>
</dbReference>
<dbReference type="AlphaFoldDB" id="A0A8R7QK28"/>
<evidence type="ECO:0000313" key="3">
    <source>
        <dbReference type="Proteomes" id="UP000015106"/>
    </source>
</evidence>
<dbReference type="Gramene" id="TuG1812G0600000754.01.T01">
    <property type="protein sequence ID" value="TuG1812G0600000754.01.T01"/>
    <property type="gene ID" value="TuG1812G0600000754.01"/>
</dbReference>
<reference evidence="2" key="2">
    <citation type="submission" date="2018-03" db="EMBL/GenBank/DDBJ databases">
        <title>The Triticum urartu genome reveals the dynamic nature of wheat genome evolution.</title>
        <authorList>
            <person name="Ling H."/>
            <person name="Ma B."/>
            <person name="Shi X."/>
            <person name="Liu H."/>
            <person name="Dong L."/>
            <person name="Sun H."/>
            <person name="Cao Y."/>
            <person name="Gao Q."/>
            <person name="Zheng S."/>
            <person name="Li Y."/>
            <person name="Yu Y."/>
            <person name="Du H."/>
            <person name="Qi M."/>
            <person name="Li Y."/>
            <person name="Yu H."/>
            <person name="Cui Y."/>
            <person name="Wang N."/>
            <person name="Chen C."/>
            <person name="Wu H."/>
            <person name="Zhao Y."/>
            <person name="Zhang J."/>
            <person name="Li Y."/>
            <person name="Zhou W."/>
            <person name="Zhang B."/>
            <person name="Hu W."/>
            <person name="Eijk M."/>
            <person name="Tang J."/>
            <person name="Witsenboer H."/>
            <person name="Zhao S."/>
            <person name="Li Z."/>
            <person name="Zhang A."/>
            <person name="Wang D."/>
            <person name="Liang C."/>
        </authorList>
    </citation>
    <scope>NUCLEOTIDE SEQUENCE [LARGE SCALE GENOMIC DNA]</scope>
    <source>
        <strain evidence="2">cv. G1812</strain>
    </source>
</reference>
<dbReference type="EnsemblPlants" id="TuG1812G0600000754.01.T01">
    <property type="protein sequence ID" value="TuG1812G0600000754.01.T01"/>
    <property type="gene ID" value="TuG1812G0600000754.01"/>
</dbReference>
<accession>A0A8R7QK28</accession>
<reference evidence="2" key="3">
    <citation type="submission" date="2022-06" db="UniProtKB">
        <authorList>
            <consortium name="EnsemblPlants"/>
        </authorList>
    </citation>
    <scope>IDENTIFICATION</scope>
</reference>
<evidence type="ECO:0000259" key="1">
    <source>
        <dbReference type="Pfam" id="PF23635"/>
    </source>
</evidence>
<dbReference type="PANTHER" id="PTHR33186">
    <property type="entry name" value="OS10G0136150 PROTEIN-RELATED"/>
    <property type="match status" value="1"/>
</dbReference>
<dbReference type="InterPro" id="IPR056594">
    <property type="entry name" value="AT5G49610-like_b-prop"/>
</dbReference>
<keyword evidence="3" id="KW-1185">Reference proteome</keyword>
<sequence>MDPPNRVPDGRFSLCLHGENGDGIFMPLGSRHGLLLIYQLARYQLLVWDPFNVDLHRLAVPPEFDRLEVPFKGAVFRAAGDIQHFRVVLVSTEADEQQHTRAFARIYSSETAKWGDRISTPLPSKLPTKSHMYFTMGVLVGHSLYWLFNDRSAKTLLLDGILEFDLEKQILAVKPVPMGIPKENMCRFQVMRAEGGGLGILFLSNFSAQLWKVETDCDGAASWVLGRTVELYKLLSIDSRKKRKWHQSIEGFAEYNNVLLLRTPTDLFMIQLEPLQFKKVSKTKKWVRYHPFESVYAAGMSIGGGHDGAKLLHNT</sequence>
<organism evidence="2 3">
    <name type="scientific">Triticum urartu</name>
    <name type="common">Red wild einkorn</name>
    <name type="synonym">Crithodium urartu</name>
    <dbReference type="NCBI Taxonomy" id="4572"/>
    <lineage>
        <taxon>Eukaryota</taxon>
        <taxon>Viridiplantae</taxon>
        <taxon>Streptophyta</taxon>
        <taxon>Embryophyta</taxon>
        <taxon>Tracheophyta</taxon>
        <taxon>Spermatophyta</taxon>
        <taxon>Magnoliopsida</taxon>
        <taxon>Liliopsida</taxon>
        <taxon>Poales</taxon>
        <taxon>Poaceae</taxon>
        <taxon>BOP clade</taxon>
        <taxon>Pooideae</taxon>
        <taxon>Triticodae</taxon>
        <taxon>Triticeae</taxon>
        <taxon>Triticinae</taxon>
        <taxon>Triticum</taxon>
    </lineage>
</organism>
<dbReference type="Proteomes" id="UP000015106">
    <property type="component" value="Chromosome 6"/>
</dbReference>
<proteinExistence type="predicted"/>
<feature type="domain" description="F-box protein AT5G49610-like beta-propeller" evidence="1">
    <location>
        <begin position="33"/>
        <end position="293"/>
    </location>
</feature>
<dbReference type="PANTHER" id="PTHR33186:SF13">
    <property type="entry name" value="OS10G0138300 PROTEIN"/>
    <property type="match status" value="1"/>
</dbReference>
<protein>
    <recommendedName>
        <fullName evidence="1">F-box protein AT5G49610-like beta-propeller domain-containing protein</fullName>
    </recommendedName>
</protein>
<evidence type="ECO:0000313" key="2">
    <source>
        <dbReference type="EnsemblPlants" id="TuG1812G0600000754.01.T01"/>
    </source>
</evidence>
<reference evidence="3" key="1">
    <citation type="journal article" date="2013" name="Nature">
        <title>Draft genome of the wheat A-genome progenitor Triticum urartu.</title>
        <authorList>
            <person name="Ling H.Q."/>
            <person name="Zhao S."/>
            <person name="Liu D."/>
            <person name="Wang J."/>
            <person name="Sun H."/>
            <person name="Zhang C."/>
            <person name="Fan H."/>
            <person name="Li D."/>
            <person name="Dong L."/>
            <person name="Tao Y."/>
            <person name="Gao C."/>
            <person name="Wu H."/>
            <person name="Li Y."/>
            <person name="Cui Y."/>
            <person name="Guo X."/>
            <person name="Zheng S."/>
            <person name="Wang B."/>
            <person name="Yu K."/>
            <person name="Liang Q."/>
            <person name="Yang W."/>
            <person name="Lou X."/>
            <person name="Chen J."/>
            <person name="Feng M."/>
            <person name="Jian J."/>
            <person name="Zhang X."/>
            <person name="Luo G."/>
            <person name="Jiang Y."/>
            <person name="Liu J."/>
            <person name="Wang Z."/>
            <person name="Sha Y."/>
            <person name="Zhang B."/>
            <person name="Wu H."/>
            <person name="Tang D."/>
            <person name="Shen Q."/>
            <person name="Xue P."/>
            <person name="Zou S."/>
            <person name="Wang X."/>
            <person name="Liu X."/>
            <person name="Wang F."/>
            <person name="Yang Y."/>
            <person name="An X."/>
            <person name="Dong Z."/>
            <person name="Zhang K."/>
            <person name="Zhang X."/>
            <person name="Luo M.C."/>
            <person name="Dvorak J."/>
            <person name="Tong Y."/>
            <person name="Wang J."/>
            <person name="Yang H."/>
            <person name="Li Z."/>
            <person name="Wang D."/>
            <person name="Zhang A."/>
            <person name="Wang J."/>
        </authorList>
    </citation>
    <scope>NUCLEOTIDE SEQUENCE</scope>
    <source>
        <strain evidence="3">cv. G1812</strain>
    </source>
</reference>